<gene>
    <name evidence="1" type="ORF">NPIL_204511</name>
</gene>
<dbReference type="Proteomes" id="UP000887013">
    <property type="component" value="Unassembled WGS sequence"/>
</dbReference>
<evidence type="ECO:0000313" key="2">
    <source>
        <dbReference type="Proteomes" id="UP000887013"/>
    </source>
</evidence>
<keyword evidence="2" id="KW-1185">Reference proteome</keyword>
<dbReference type="AlphaFoldDB" id="A0A8X6PFG8"/>
<name>A0A8X6PFG8_NEPPI</name>
<organism evidence="1 2">
    <name type="scientific">Nephila pilipes</name>
    <name type="common">Giant wood spider</name>
    <name type="synonym">Nephila maculata</name>
    <dbReference type="NCBI Taxonomy" id="299642"/>
    <lineage>
        <taxon>Eukaryota</taxon>
        <taxon>Metazoa</taxon>
        <taxon>Ecdysozoa</taxon>
        <taxon>Arthropoda</taxon>
        <taxon>Chelicerata</taxon>
        <taxon>Arachnida</taxon>
        <taxon>Araneae</taxon>
        <taxon>Araneomorphae</taxon>
        <taxon>Entelegynae</taxon>
        <taxon>Araneoidea</taxon>
        <taxon>Nephilidae</taxon>
        <taxon>Nephila</taxon>
    </lineage>
</organism>
<evidence type="ECO:0000313" key="1">
    <source>
        <dbReference type="EMBL" id="GFT63807.1"/>
    </source>
</evidence>
<proteinExistence type="predicted"/>
<comment type="caution">
    <text evidence="1">The sequence shown here is derived from an EMBL/GenBank/DDBJ whole genome shotgun (WGS) entry which is preliminary data.</text>
</comment>
<protein>
    <submittedName>
        <fullName evidence="1">Uncharacterized protein</fullName>
    </submittedName>
</protein>
<reference evidence="1" key="1">
    <citation type="submission" date="2020-08" db="EMBL/GenBank/DDBJ databases">
        <title>Multicomponent nature underlies the extraordinary mechanical properties of spider dragline silk.</title>
        <authorList>
            <person name="Kono N."/>
            <person name="Nakamura H."/>
            <person name="Mori M."/>
            <person name="Yoshida Y."/>
            <person name="Ohtoshi R."/>
            <person name="Malay A.D."/>
            <person name="Moran D.A.P."/>
            <person name="Tomita M."/>
            <person name="Numata K."/>
            <person name="Arakawa K."/>
        </authorList>
    </citation>
    <scope>NUCLEOTIDE SEQUENCE</scope>
</reference>
<accession>A0A8X6PFG8</accession>
<dbReference type="EMBL" id="BMAW01068311">
    <property type="protein sequence ID" value="GFT63807.1"/>
    <property type="molecule type" value="Genomic_DNA"/>
</dbReference>
<sequence length="119" mass="14337">MNERLRILKIQHEDAYSHVCHIESRYMDRESSIYLESPYAPSIKERMDFTWQPRKQQKRQRVSISLFLNAPYQAAPYTHNFQSLLKKGQKQLILIMKVSKPHQLENKQKEKLLSYVFLK</sequence>